<keyword evidence="5" id="KW-0963">Cytoplasm</keyword>
<organism evidence="7 8">
    <name type="scientific">Clostridium simiarum</name>
    <dbReference type="NCBI Taxonomy" id="2841506"/>
    <lineage>
        <taxon>Bacteria</taxon>
        <taxon>Bacillati</taxon>
        <taxon>Bacillota</taxon>
        <taxon>Clostridia</taxon>
        <taxon>Eubacteriales</taxon>
        <taxon>Clostridiaceae</taxon>
        <taxon>Clostridium</taxon>
    </lineage>
</organism>
<dbReference type="InterPro" id="IPR002582">
    <property type="entry name" value="ACPS"/>
</dbReference>
<feature type="domain" description="4'-phosphopantetheinyl transferase" evidence="6">
    <location>
        <begin position="5"/>
        <end position="108"/>
    </location>
</feature>
<comment type="caution">
    <text evidence="7">The sequence shown here is derived from an EMBL/GenBank/DDBJ whole genome shotgun (WGS) entry which is preliminary data.</text>
</comment>
<keyword evidence="8" id="KW-1185">Reference proteome</keyword>
<keyword evidence="4 5" id="KW-0275">Fatty acid biosynthesis</keyword>
<comment type="similarity">
    <text evidence="5">Belongs to the P-Pant transferase superfamily. AcpS family.</text>
</comment>
<dbReference type="InterPro" id="IPR008278">
    <property type="entry name" value="4-PPantetheinyl_Trfase_dom"/>
</dbReference>
<evidence type="ECO:0000256" key="5">
    <source>
        <dbReference type="HAMAP-Rule" id="MF_00101"/>
    </source>
</evidence>
<comment type="function">
    <text evidence="5">Transfers the 4'-phosphopantetheine moiety from coenzyme A to a Ser of acyl-carrier-protein.</text>
</comment>
<dbReference type="GO" id="GO:0008897">
    <property type="term" value="F:holo-[acyl-carrier-protein] synthase activity"/>
    <property type="evidence" value="ECO:0007669"/>
    <property type="project" value="UniProtKB-EC"/>
</dbReference>
<reference evidence="7 8" key="1">
    <citation type="submission" date="2021-06" db="EMBL/GenBank/DDBJ databases">
        <authorList>
            <person name="Sun Q."/>
            <person name="Li D."/>
        </authorList>
    </citation>
    <scope>NUCLEOTIDE SEQUENCE [LARGE SCALE GENOMIC DNA]</scope>
    <source>
        <strain evidence="7 8">MSJ-4</strain>
    </source>
</reference>
<dbReference type="InterPro" id="IPR004568">
    <property type="entry name" value="Ppantetheine-prot_Trfase_dom"/>
</dbReference>
<feature type="binding site" evidence="5">
    <location>
        <position position="9"/>
    </location>
    <ligand>
        <name>Mg(2+)</name>
        <dbReference type="ChEBI" id="CHEBI:18420"/>
    </ligand>
</feature>
<dbReference type="Proteomes" id="UP000736583">
    <property type="component" value="Unassembled WGS sequence"/>
</dbReference>
<accession>A0ABS6F2F9</accession>
<keyword evidence="3 5" id="KW-0443">Lipid metabolism</keyword>
<proteinExistence type="inferred from homology"/>
<evidence type="ECO:0000313" key="8">
    <source>
        <dbReference type="Proteomes" id="UP000736583"/>
    </source>
</evidence>
<dbReference type="NCBIfam" id="TIGR00516">
    <property type="entry name" value="acpS"/>
    <property type="match status" value="1"/>
</dbReference>
<dbReference type="RefSeq" id="WP_216457337.1">
    <property type="nucleotide sequence ID" value="NZ_JAHLQL010000004.1"/>
</dbReference>
<comment type="subcellular location">
    <subcellularLocation>
        <location evidence="5">Cytoplasm</location>
    </subcellularLocation>
</comment>
<keyword evidence="5" id="KW-0479">Metal-binding</keyword>
<evidence type="ECO:0000256" key="1">
    <source>
        <dbReference type="ARBA" id="ARBA00022516"/>
    </source>
</evidence>
<comment type="cofactor">
    <cofactor evidence="5">
        <name>Mg(2+)</name>
        <dbReference type="ChEBI" id="CHEBI:18420"/>
    </cofactor>
</comment>
<dbReference type="EC" id="2.7.8.7" evidence="5"/>
<dbReference type="HAMAP" id="MF_00101">
    <property type="entry name" value="AcpS"/>
    <property type="match status" value="1"/>
</dbReference>
<protein>
    <recommendedName>
        <fullName evidence="5">Holo-[acyl-carrier-protein] synthase</fullName>
        <shortName evidence="5">Holo-ACP synthase</shortName>
        <ecNumber evidence="5">2.7.8.7</ecNumber>
    </recommendedName>
    <alternativeName>
        <fullName evidence="5">4'-phosphopantetheinyl transferase AcpS</fullName>
    </alternativeName>
</protein>
<keyword evidence="2 5" id="KW-0276">Fatty acid metabolism</keyword>
<keyword evidence="5" id="KW-0460">Magnesium</keyword>
<evidence type="ECO:0000259" key="6">
    <source>
        <dbReference type="Pfam" id="PF01648"/>
    </source>
</evidence>
<gene>
    <name evidence="5 7" type="primary">acpS</name>
    <name evidence="7" type="ORF">KQI89_12465</name>
</gene>
<keyword evidence="5 7" id="KW-0808">Transferase</keyword>
<sequence>MNIHGIGTDIIEIERVQNAIEKNSKFMHRVFTDRELEYYNYKKNYESIAGGFASKEAVSKAIGTGFRGFNFSDIEVLRDNLGKPLVILSKKAEEVLKNTFRSRQKDYKIHLSISHNKSTAIAYAIVEVF</sequence>
<evidence type="ECO:0000256" key="3">
    <source>
        <dbReference type="ARBA" id="ARBA00023098"/>
    </source>
</evidence>
<evidence type="ECO:0000256" key="2">
    <source>
        <dbReference type="ARBA" id="ARBA00022832"/>
    </source>
</evidence>
<comment type="catalytic activity">
    <reaction evidence="5">
        <text>apo-[ACP] + CoA = holo-[ACP] + adenosine 3',5'-bisphosphate + H(+)</text>
        <dbReference type="Rhea" id="RHEA:12068"/>
        <dbReference type="Rhea" id="RHEA-COMP:9685"/>
        <dbReference type="Rhea" id="RHEA-COMP:9690"/>
        <dbReference type="ChEBI" id="CHEBI:15378"/>
        <dbReference type="ChEBI" id="CHEBI:29999"/>
        <dbReference type="ChEBI" id="CHEBI:57287"/>
        <dbReference type="ChEBI" id="CHEBI:58343"/>
        <dbReference type="ChEBI" id="CHEBI:64479"/>
        <dbReference type="EC" id="2.7.8.7"/>
    </reaction>
</comment>
<name>A0ABS6F2F9_9CLOT</name>
<evidence type="ECO:0000256" key="4">
    <source>
        <dbReference type="ARBA" id="ARBA00023160"/>
    </source>
</evidence>
<evidence type="ECO:0000313" key="7">
    <source>
        <dbReference type="EMBL" id="MBU5592570.1"/>
    </source>
</evidence>
<feature type="binding site" evidence="5">
    <location>
        <position position="56"/>
    </location>
    <ligand>
        <name>Mg(2+)</name>
        <dbReference type="ChEBI" id="CHEBI:18420"/>
    </ligand>
</feature>
<keyword evidence="1 5" id="KW-0444">Lipid biosynthesis</keyword>
<dbReference type="EMBL" id="JAHLQL010000004">
    <property type="protein sequence ID" value="MBU5592570.1"/>
    <property type="molecule type" value="Genomic_DNA"/>
</dbReference>
<dbReference type="Pfam" id="PF01648">
    <property type="entry name" value="ACPS"/>
    <property type="match status" value="1"/>
</dbReference>
<dbReference type="NCBIfam" id="TIGR00556">
    <property type="entry name" value="pantethn_trn"/>
    <property type="match status" value="1"/>
</dbReference>